<keyword evidence="1 9" id="KW-0547">Nucleotide-binding</keyword>
<feature type="compositionally biased region" description="Basic and acidic residues" evidence="10">
    <location>
        <begin position="554"/>
        <end position="565"/>
    </location>
</feature>
<dbReference type="PROSITE" id="PS51194">
    <property type="entry name" value="HELICASE_CTER"/>
    <property type="match status" value="1"/>
</dbReference>
<feature type="compositionally biased region" description="Basic residues" evidence="10">
    <location>
        <begin position="729"/>
        <end position="738"/>
    </location>
</feature>
<evidence type="ECO:0000259" key="12">
    <source>
        <dbReference type="PROSITE" id="PS51194"/>
    </source>
</evidence>
<evidence type="ECO:0000256" key="3">
    <source>
        <dbReference type="ARBA" id="ARBA00022806"/>
    </source>
</evidence>
<dbReference type="Gene3D" id="3.40.50.300">
    <property type="entry name" value="P-loop containing nucleotide triphosphate hydrolases"/>
    <property type="match status" value="2"/>
</dbReference>
<dbReference type="EC" id="3.6.4.13" evidence="9"/>
<feature type="short sequence motif" description="Q motif" evidence="8">
    <location>
        <begin position="57"/>
        <end position="85"/>
    </location>
</feature>
<dbReference type="InterPro" id="IPR011545">
    <property type="entry name" value="DEAD/DEAH_box_helicase_dom"/>
</dbReference>
<evidence type="ECO:0000256" key="8">
    <source>
        <dbReference type="PROSITE-ProRule" id="PRU00552"/>
    </source>
</evidence>
<dbReference type="InterPro" id="IPR014014">
    <property type="entry name" value="RNA_helicase_DEAD_Q_motif"/>
</dbReference>
<evidence type="ECO:0000256" key="2">
    <source>
        <dbReference type="ARBA" id="ARBA00022801"/>
    </source>
</evidence>
<dbReference type="SMART" id="SM01178">
    <property type="entry name" value="DUF4217"/>
    <property type="match status" value="1"/>
</dbReference>
<feature type="domain" description="DEAD-box RNA helicase Q" evidence="13">
    <location>
        <begin position="57"/>
        <end position="85"/>
    </location>
</feature>
<dbReference type="InterPro" id="IPR000629">
    <property type="entry name" value="RNA-helicase_DEAD-box_CS"/>
</dbReference>
<dbReference type="FunFam" id="3.40.50.300:FF:001089">
    <property type="entry name" value="RNA helicase"/>
    <property type="match status" value="1"/>
</dbReference>
<feature type="compositionally biased region" description="Basic and acidic residues" evidence="10">
    <location>
        <begin position="514"/>
        <end position="527"/>
    </location>
</feature>
<dbReference type="InterPro" id="IPR001650">
    <property type="entry name" value="Helicase_C-like"/>
</dbReference>
<keyword evidence="3 9" id="KW-0347">Helicase</keyword>
<dbReference type="InterPro" id="IPR025313">
    <property type="entry name" value="SPB4-like_CTE"/>
</dbReference>
<reference evidence="14 15" key="1">
    <citation type="submission" date="2019-09" db="EMBL/GenBank/DDBJ databases">
        <title>Bird 10,000 Genomes (B10K) Project - Family phase.</title>
        <authorList>
            <person name="Zhang G."/>
        </authorList>
    </citation>
    <scope>NUCLEOTIDE SEQUENCE [LARGE SCALE GENOMIC DNA]</scope>
    <source>
        <strain evidence="14">B10K-DU-001-55</strain>
        <tissue evidence="14">Muscle</tissue>
    </source>
</reference>
<organism evidence="14 15">
    <name type="scientific">Heliornis fulica</name>
    <name type="common">sungrebe</name>
    <dbReference type="NCBI Taxonomy" id="54369"/>
    <lineage>
        <taxon>Eukaryota</taxon>
        <taxon>Metazoa</taxon>
        <taxon>Chordata</taxon>
        <taxon>Craniata</taxon>
        <taxon>Vertebrata</taxon>
        <taxon>Euteleostomi</taxon>
        <taxon>Archelosauria</taxon>
        <taxon>Archosauria</taxon>
        <taxon>Dinosauria</taxon>
        <taxon>Saurischia</taxon>
        <taxon>Theropoda</taxon>
        <taxon>Coelurosauria</taxon>
        <taxon>Aves</taxon>
        <taxon>Neognathae</taxon>
        <taxon>Neoaves</taxon>
        <taxon>Gruiformes</taxon>
        <taxon>Heliornithidae</taxon>
        <taxon>Heliornis</taxon>
    </lineage>
</organism>
<dbReference type="PROSITE" id="PS00039">
    <property type="entry name" value="DEAD_ATP_HELICASE"/>
    <property type="match status" value="1"/>
</dbReference>
<dbReference type="InterPro" id="IPR014001">
    <property type="entry name" value="Helicase_ATP-bd"/>
</dbReference>
<evidence type="ECO:0000256" key="9">
    <source>
        <dbReference type="RuleBase" id="RU365068"/>
    </source>
</evidence>
<keyword evidence="5 9" id="KW-0694">RNA-binding</keyword>
<evidence type="ECO:0000259" key="11">
    <source>
        <dbReference type="PROSITE" id="PS51192"/>
    </source>
</evidence>
<feature type="compositionally biased region" description="Basic and acidic residues" evidence="10">
    <location>
        <begin position="739"/>
        <end position="751"/>
    </location>
</feature>
<dbReference type="AlphaFoldDB" id="A0A7L2AMB0"/>
<dbReference type="GO" id="GO:0003723">
    <property type="term" value="F:RNA binding"/>
    <property type="evidence" value="ECO:0007669"/>
    <property type="project" value="UniProtKB-UniRule"/>
</dbReference>
<feature type="region of interest" description="Disordered" evidence="10">
    <location>
        <begin position="724"/>
        <end position="843"/>
    </location>
</feature>
<dbReference type="PANTHER" id="PTHR24031">
    <property type="entry name" value="RNA HELICASE"/>
    <property type="match status" value="1"/>
</dbReference>
<dbReference type="OrthoDB" id="10259640at2759"/>
<gene>
    <name evidence="14" type="primary">Ddx10</name>
    <name evidence="14" type="ORF">HELFUL_R09271</name>
</gene>
<accession>A0A7L2AMB0</accession>
<feature type="domain" description="Helicase C-terminal" evidence="12">
    <location>
        <begin position="275"/>
        <end position="437"/>
    </location>
</feature>
<comment type="function">
    <text evidence="9">RNA helicase.</text>
</comment>
<dbReference type="FunFam" id="3.40.50.300:FF:000874">
    <property type="entry name" value="RNA helicase"/>
    <property type="match status" value="1"/>
</dbReference>
<dbReference type="SMART" id="SM00487">
    <property type="entry name" value="DEXDc"/>
    <property type="match status" value="1"/>
</dbReference>
<protein>
    <recommendedName>
        <fullName evidence="9">ATP-dependent RNA helicase</fullName>
        <ecNumber evidence="9">3.6.4.13</ecNumber>
    </recommendedName>
</protein>
<comment type="catalytic activity">
    <reaction evidence="7 9">
        <text>ATP + H2O = ADP + phosphate + H(+)</text>
        <dbReference type="Rhea" id="RHEA:13065"/>
        <dbReference type="ChEBI" id="CHEBI:15377"/>
        <dbReference type="ChEBI" id="CHEBI:15378"/>
        <dbReference type="ChEBI" id="CHEBI:30616"/>
        <dbReference type="ChEBI" id="CHEBI:43474"/>
        <dbReference type="ChEBI" id="CHEBI:456216"/>
        <dbReference type="EC" id="3.6.4.13"/>
    </reaction>
</comment>
<keyword evidence="2 9" id="KW-0378">Hydrolase</keyword>
<dbReference type="GO" id="GO:0005524">
    <property type="term" value="F:ATP binding"/>
    <property type="evidence" value="ECO:0007669"/>
    <property type="project" value="UniProtKB-UniRule"/>
</dbReference>
<evidence type="ECO:0000313" key="14">
    <source>
        <dbReference type="EMBL" id="NXP48211.1"/>
    </source>
</evidence>
<evidence type="ECO:0000256" key="7">
    <source>
        <dbReference type="ARBA" id="ARBA00047984"/>
    </source>
</evidence>
<dbReference type="GO" id="GO:0003724">
    <property type="term" value="F:RNA helicase activity"/>
    <property type="evidence" value="ECO:0007669"/>
    <property type="project" value="UniProtKB-EC"/>
</dbReference>
<feature type="compositionally biased region" description="Acidic residues" evidence="10">
    <location>
        <begin position="610"/>
        <end position="621"/>
    </location>
</feature>
<feature type="compositionally biased region" description="Acidic residues" evidence="10">
    <location>
        <begin position="787"/>
        <end position="801"/>
    </location>
</feature>
<dbReference type="InterPro" id="IPR027417">
    <property type="entry name" value="P-loop_NTPase"/>
</dbReference>
<feature type="domain" description="Helicase ATP-binding" evidence="11">
    <location>
        <begin position="88"/>
        <end position="262"/>
    </location>
</feature>
<dbReference type="CDD" id="cd17941">
    <property type="entry name" value="DEADc_DDX10"/>
    <property type="match status" value="1"/>
</dbReference>
<feature type="non-terminal residue" evidence="14">
    <location>
        <position position="1"/>
    </location>
</feature>
<dbReference type="Pfam" id="PF00270">
    <property type="entry name" value="DEAD"/>
    <property type="match status" value="1"/>
</dbReference>
<keyword evidence="4 9" id="KW-0067">ATP-binding</keyword>
<proteinExistence type="inferred from homology"/>
<dbReference type="Proteomes" id="UP000590868">
    <property type="component" value="Unassembled WGS sequence"/>
</dbReference>
<dbReference type="Pfam" id="PF13959">
    <property type="entry name" value="CTE_SPB4"/>
    <property type="match status" value="1"/>
</dbReference>
<comment type="domain">
    <text evidence="9">The Q motif is unique to and characteristic of the DEAD box family of RNA helicases and controls ATP binding and hydrolysis.</text>
</comment>
<dbReference type="Pfam" id="PF00271">
    <property type="entry name" value="Helicase_C"/>
    <property type="match status" value="1"/>
</dbReference>
<evidence type="ECO:0000313" key="15">
    <source>
        <dbReference type="Proteomes" id="UP000590868"/>
    </source>
</evidence>
<keyword evidence="15" id="KW-1185">Reference proteome</keyword>
<dbReference type="SMART" id="SM00490">
    <property type="entry name" value="HELICc"/>
    <property type="match status" value="1"/>
</dbReference>
<comment type="caution">
    <text evidence="14">The sequence shown here is derived from an EMBL/GenBank/DDBJ whole genome shotgun (WGS) entry which is preliminary data.</text>
</comment>
<evidence type="ECO:0000256" key="1">
    <source>
        <dbReference type="ARBA" id="ARBA00022741"/>
    </source>
</evidence>
<feature type="non-terminal residue" evidence="14">
    <location>
        <position position="862"/>
    </location>
</feature>
<dbReference type="EMBL" id="VXBZ01004951">
    <property type="protein sequence ID" value="NXP48211.1"/>
    <property type="molecule type" value="Genomic_DNA"/>
</dbReference>
<evidence type="ECO:0000256" key="4">
    <source>
        <dbReference type="ARBA" id="ARBA00022840"/>
    </source>
</evidence>
<feature type="compositionally biased region" description="Acidic residues" evidence="10">
    <location>
        <begin position="573"/>
        <end position="594"/>
    </location>
</feature>
<evidence type="ECO:0000256" key="6">
    <source>
        <dbReference type="ARBA" id="ARBA00038084"/>
    </source>
</evidence>
<dbReference type="PROSITE" id="PS51195">
    <property type="entry name" value="Q_MOTIF"/>
    <property type="match status" value="1"/>
</dbReference>
<dbReference type="CDD" id="cd18787">
    <property type="entry name" value="SF2_C_DEAD"/>
    <property type="match status" value="1"/>
</dbReference>
<dbReference type="SUPFAM" id="SSF52540">
    <property type="entry name" value="P-loop containing nucleoside triphosphate hydrolases"/>
    <property type="match status" value="1"/>
</dbReference>
<evidence type="ECO:0000259" key="13">
    <source>
        <dbReference type="PROSITE" id="PS51195"/>
    </source>
</evidence>
<feature type="region of interest" description="Disordered" evidence="10">
    <location>
        <begin position="513"/>
        <end position="623"/>
    </location>
</feature>
<dbReference type="GO" id="GO:0016787">
    <property type="term" value="F:hydrolase activity"/>
    <property type="evidence" value="ECO:0007669"/>
    <property type="project" value="UniProtKB-KW"/>
</dbReference>
<evidence type="ECO:0000256" key="10">
    <source>
        <dbReference type="SAM" id="MobiDB-lite"/>
    </source>
</evidence>
<sequence length="862" mass="98604">GGDGSDAVDAVRSFERWKKKYTRRTRKLRLQRQERKRPEWQVEREGIARLINASEIQRFSDFPLSKKTLKGLQEAQYRVVTEIQRQTIGLALQGKDVLGAAKTGSGKTLAFIVPALELLYRYQWTSADGLGVLIISPTRELAYQTFKVLRKVGKNHEFSAGLVIGGKDLKEESERIHHINMLICTPGRLLQHMDETSYFYASDLQMLILDEADRILDMGFADTMNAIIENLPKKRQTLLFSATQTKSVKDLARLSLKDPEYVWVHEKAKFSTPATLDQNYVVCELQQKVNMLYSFLRSHLKKKSIVFFASCKEVQYLFRVFCKLQPGLPVLALHGKQQQMKRMEVYTCFVRKKAAVLFATDIAARGLDFPAVNWVIQFDCPEDASTYIHRVGRTARYKEGGEALLILLPSEEKGMVEQLAQRKVPVSEIKINPEKLTDIQKRMQAFLAQDQELKDKAQRCFVSYLRSVYLMKNKEVFDVFKLPLAEYALSLGLAMAPRVRFLQKVQKQLCANEASDRTDHLEKREQNKNTISLVDNERVEKRGTNLSGKGSANKTKEQERRRDTEECSASSEGAEESGESEDESQEVSEEEEEKEIPVTSKDSDSTQFFEGDDDDDDDDTKDVDLLTVKRRNVFAVEAKDNSALNASKSKMKKKATKTQEAKKILKKKFKVNTKIVFTEDGELVQQWPPVQKSSLAKADEEDDASGINLVKAKEILQEEDKFDKEEYRKKVKEKHREKRLKEKAARREARNKTAQVEEETVAFLAHSGSEEEFDPSTLPDPDKYKDSDEEQDSVSEDTYSELEEKSGRKKRTYSNSTTAEDVPLQRKKVKLSQEEDPYLPLDTGLSLAEDEELVLHLLNSRS</sequence>
<dbReference type="PROSITE" id="PS51192">
    <property type="entry name" value="HELICASE_ATP_BIND_1"/>
    <property type="match status" value="1"/>
</dbReference>
<evidence type="ECO:0000256" key="5">
    <source>
        <dbReference type="ARBA" id="ARBA00022884"/>
    </source>
</evidence>
<name>A0A7L2AMB0_9GRUI</name>
<feature type="compositionally biased region" description="Polar residues" evidence="10">
    <location>
        <begin position="544"/>
        <end position="553"/>
    </location>
</feature>
<comment type="similarity">
    <text evidence="6">Belongs to the DEAD box helicase family. DDX10/DBP4 subfamily.</text>
</comment>